<feature type="binding site" evidence="6">
    <location>
        <begin position="15"/>
        <end position="17"/>
    </location>
    <ligand>
        <name>FMN</name>
        <dbReference type="ChEBI" id="CHEBI:58210"/>
    </ligand>
</feature>
<dbReference type="InterPro" id="IPR029039">
    <property type="entry name" value="Flavoprotein-like_sf"/>
</dbReference>
<organism evidence="8 9">
    <name type="scientific">Motilibacter peucedani</name>
    <dbReference type="NCBI Taxonomy" id="598650"/>
    <lineage>
        <taxon>Bacteria</taxon>
        <taxon>Bacillati</taxon>
        <taxon>Actinomycetota</taxon>
        <taxon>Actinomycetes</taxon>
        <taxon>Motilibacterales</taxon>
        <taxon>Motilibacteraceae</taxon>
        <taxon>Motilibacter</taxon>
    </lineage>
</organism>
<dbReference type="AlphaFoldDB" id="A0A420XM81"/>
<gene>
    <name evidence="6" type="primary">azoR</name>
    <name evidence="8" type="ORF">CLV35_2723</name>
</gene>
<feature type="binding site" evidence="6">
    <location>
        <position position="9"/>
    </location>
    <ligand>
        <name>FMN</name>
        <dbReference type="ChEBI" id="CHEBI:58210"/>
    </ligand>
</feature>
<comment type="function">
    <text evidence="6">Quinone reductase that provides resistance to thiol-specific stress caused by electrophilic quinones.</text>
</comment>
<dbReference type="InterPro" id="IPR003680">
    <property type="entry name" value="Flavodoxin_fold"/>
</dbReference>
<comment type="caution">
    <text evidence="6">Lacks conserved residue(s) required for the propagation of feature annotation.</text>
</comment>
<evidence type="ECO:0000256" key="1">
    <source>
        <dbReference type="ARBA" id="ARBA00022630"/>
    </source>
</evidence>
<dbReference type="HAMAP" id="MF_01216">
    <property type="entry name" value="Azoreductase_type1"/>
    <property type="match status" value="1"/>
</dbReference>
<reference evidence="8 9" key="1">
    <citation type="submission" date="2018-10" db="EMBL/GenBank/DDBJ databases">
        <title>Genomic Encyclopedia of Archaeal and Bacterial Type Strains, Phase II (KMG-II): from individual species to whole genera.</title>
        <authorList>
            <person name="Goeker M."/>
        </authorList>
    </citation>
    <scope>NUCLEOTIDE SEQUENCE [LARGE SCALE GENOMIC DNA]</scope>
    <source>
        <strain evidence="8 9">RP-AC37</strain>
    </source>
</reference>
<protein>
    <recommendedName>
        <fullName evidence="6">FMN dependent NADH:quinone oxidoreductase</fullName>
        <ecNumber evidence="6">1.6.5.-</ecNumber>
    </recommendedName>
    <alternativeName>
        <fullName evidence="6">Azo-dye reductase</fullName>
    </alternativeName>
    <alternativeName>
        <fullName evidence="6">FMN-dependent NADH-azo compound oxidoreductase</fullName>
    </alternativeName>
    <alternativeName>
        <fullName evidence="6">FMN-dependent NADH-azoreductase</fullName>
        <ecNumber evidence="6">1.7.1.17</ecNumber>
    </alternativeName>
</protein>
<dbReference type="SUPFAM" id="SSF52218">
    <property type="entry name" value="Flavoproteins"/>
    <property type="match status" value="1"/>
</dbReference>
<keyword evidence="2 6" id="KW-0288">FMN</keyword>
<dbReference type="PANTHER" id="PTHR43741:SF4">
    <property type="entry name" value="FMN-DEPENDENT NADH:QUINONE OXIDOREDUCTASE"/>
    <property type="match status" value="1"/>
</dbReference>
<dbReference type="GO" id="GO:0016652">
    <property type="term" value="F:oxidoreductase activity, acting on NAD(P)H as acceptor"/>
    <property type="evidence" value="ECO:0007669"/>
    <property type="project" value="UniProtKB-UniRule"/>
</dbReference>
<evidence type="ECO:0000259" key="7">
    <source>
        <dbReference type="Pfam" id="PF02525"/>
    </source>
</evidence>
<keyword evidence="4 6" id="KW-0520">NAD</keyword>
<keyword evidence="1 6" id="KW-0285">Flavoprotein</keyword>
<evidence type="ECO:0000256" key="3">
    <source>
        <dbReference type="ARBA" id="ARBA00023002"/>
    </source>
</evidence>
<evidence type="ECO:0000256" key="2">
    <source>
        <dbReference type="ARBA" id="ARBA00022643"/>
    </source>
</evidence>
<dbReference type="PANTHER" id="PTHR43741">
    <property type="entry name" value="FMN-DEPENDENT NADH-AZOREDUCTASE 1"/>
    <property type="match status" value="1"/>
</dbReference>
<feature type="binding site" evidence="6">
    <location>
        <begin position="136"/>
        <end position="139"/>
    </location>
    <ligand>
        <name>FMN</name>
        <dbReference type="ChEBI" id="CHEBI:58210"/>
    </ligand>
</feature>
<evidence type="ECO:0000313" key="8">
    <source>
        <dbReference type="EMBL" id="RKS72479.1"/>
    </source>
</evidence>
<comment type="catalytic activity">
    <reaction evidence="6">
        <text>2 a quinone + NADH + H(+) = 2 a 1,4-benzosemiquinone + NAD(+)</text>
        <dbReference type="Rhea" id="RHEA:65952"/>
        <dbReference type="ChEBI" id="CHEBI:15378"/>
        <dbReference type="ChEBI" id="CHEBI:57540"/>
        <dbReference type="ChEBI" id="CHEBI:57945"/>
        <dbReference type="ChEBI" id="CHEBI:132124"/>
        <dbReference type="ChEBI" id="CHEBI:134225"/>
    </reaction>
</comment>
<name>A0A420XM81_9ACTN</name>
<comment type="catalytic activity">
    <reaction evidence="5">
        <text>N,N-dimethyl-1,4-phenylenediamine + anthranilate + 2 NAD(+) = 2-(4-dimethylaminophenyl)diazenylbenzoate + 2 NADH + 2 H(+)</text>
        <dbReference type="Rhea" id="RHEA:55872"/>
        <dbReference type="ChEBI" id="CHEBI:15378"/>
        <dbReference type="ChEBI" id="CHEBI:15783"/>
        <dbReference type="ChEBI" id="CHEBI:16567"/>
        <dbReference type="ChEBI" id="CHEBI:57540"/>
        <dbReference type="ChEBI" id="CHEBI:57945"/>
        <dbReference type="ChEBI" id="CHEBI:71579"/>
        <dbReference type="EC" id="1.7.1.17"/>
    </reaction>
    <physiologicalReaction direction="right-to-left" evidence="5">
        <dbReference type="Rhea" id="RHEA:55874"/>
    </physiologicalReaction>
</comment>
<evidence type="ECO:0000313" key="9">
    <source>
        <dbReference type="Proteomes" id="UP000281955"/>
    </source>
</evidence>
<keyword evidence="9" id="KW-1185">Reference proteome</keyword>
<evidence type="ECO:0000256" key="4">
    <source>
        <dbReference type="ARBA" id="ARBA00023027"/>
    </source>
</evidence>
<dbReference type="EC" id="1.7.1.17" evidence="6"/>
<evidence type="ECO:0000256" key="6">
    <source>
        <dbReference type="HAMAP-Rule" id="MF_01216"/>
    </source>
</evidence>
<dbReference type="GO" id="GO:0009055">
    <property type="term" value="F:electron transfer activity"/>
    <property type="evidence" value="ECO:0007669"/>
    <property type="project" value="UniProtKB-UniRule"/>
</dbReference>
<feature type="domain" description="Flavodoxin-like fold" evidence="7">
    <location>
        <begin position="1"/>
        <end position="164"/>
    </location>
</feature>
<sequence>MSLFRLDASIRGEQSVSRKVADTATDAWLEVHPHAPVVRRDLGAHPLPSDLWPHAVGGSFLPEDARSPEQRDALALAATLADELVAADAYVFALPLYNWGVDQHVKTWIDLVLTDPRFRAGTPSPIAGRPAALVVTRGGGYSEGMPKHGWDHATPYYLRVLGDVFALDVHVSEVELTLAGLNPAMAELIPLAEKSLRDGHESAGRHGAVLAERVAGVTRLAG</sequence>
<dbReference type="EMBL" id="RBWV01000013">
    <property type="protein sequence ID" value="RKS72479.1"/>
    <property type="molecule type" value="Genomic_DNA"/>
</dbReference>
<accession>A0A420XM81</accession>
<comment type="subunit">
    <text evidence="6">Homodimer.</text>
</comment>
<dbReference type="InterPro" id="IPR050104">
    <property type="entry name" value="FMN-dep_NADH:Q_OxRdtase_AzoR1"/>
</dbReference>
<comment type="cofactor">
    <cofactor evidence="6">
        <name>FMN</name>
        <dbReference type="ChEBI" id="CHEBI:58210"/>
    </cofactor>
    <text evidence="6">Binds 1 FMN per subunit.</text>
</comment>
<keyword evidence="3 6" id="KW-0560">Oxidoreductase</keyword>
<dbReference type="GO" id="GO:0010181">
    <property type="term" value="F:FMN binding"/>
    <property type="evidence" value="ECO:0007669"/>
    <property type="project" value="UniProtKB-UniRule"/>
</dbReference>
<comment type="function">
    <text evidence="6">Also exhibits azoreductase activity. Catalyzes the reductive cleavage of the azo bond in aromatic azo compounds to the corresponding amines.</text>
</comment>
<comment type="caution">
    <text evidence="8">The sequence shown here is derived from an EMBL/GenBank/DDBJ whole genome shotgun (WGS) entry which is preliminary data.</text>
</comment>
<dbReference type="InterPro" id="IPR023048">
    <property type="entry name" value="NADH:quinone_OxRdtase_FMN_depd"/>
</dbReference>
<dbReference type="InParanoid" id="A0A420XM81"/>
<dbReference type="RefSeq" id="WP_121194025.1">
    <property type="nucleotide sequence ID" value="NZ_RBWV01000013.1"/>
</dbReference>
<proteinExistence type="inferred from homology"/>
<dbReference type="Gene3D" id="3.40.50.360">
    <property type="match status" value="1"/>
</dbReference>
<dbReference type="Pfam" id="PF02525">
    <property type="entry name" value="Flavodoxin_2"/>
    <property type="match status" value="1"/>
</dbReference>
<dbReference type="GO" id="GO:0016655">
    <property type="term" value="F:oxidoreductase activity, acting on NAD(P)H, quinone or similar compound as acceptor"/>
    <property type="evidence" value="ECO:0007669"/>
    <property type="project" value="InterPro"/>
</dbReference>
<dbReference type="Proteomes" id="UP000281955">
    <property type="component" value="Unassembled WGS sequence"/>
</dbReference>
<dbReference type="EC" id="1.6.5.-" evidence="6"/>
<dbReference type="OrthoDB" id="9805013at2"/>
<comment type="similarity">
    <text evidence="6">Belongs to the azoreductase type 1 family.</text>
</comment>
<evidence type="ECO:0000256" key="5">
    <source>
        <dbReference type="ARBA" id="ARBA00048542"/>
    </source>
</evidence>